<evidence type="ECO:0000313" key="6">
    <source>
        <dbReference type="EMBL" id="PPJ30637.1"/>
    </source>
</evidence>
<dbReference type="GO" id="GO:0003700">
    <property type="term" value="F:DNA-binding transcription factor activity"/>
    <property type="evidence" value="ECO:0007669"/>
    <property type="project" value="TreeGrafter"/>
</dbReference>
<organism evidence="6 7">
    <name type="scientific">Nocardia nova</name>
    <dbReference type="NCBI Taxonomy" id="37330"/>
    <lineage>
        <taxon>Bacteria</taxon>
        <taxon>Bacillati</taxon>
        <taxon>Actinomycetota</taxon>
        <taxon>Actinomycetes</taxon>
        <taxon>Mycobacteriales</taxon>
        <taxon>Nocardiaceae</taxon>
        <taxon>Nocardia</taxon>
    </lineage>
</organism>
<keyword evidence="3" id="KW-0804">Transcription</keyword>
<evidence type="ECO:0000313" key="7">
    <source>
        <dbReference type="Proteomes" id="UP000238356"/>
    </source>
</evidence>
<dbReference type="InterPro" id="IPR001647">
    <property type="entry name" value="HTH_TetR"/>
</dbReference>
<dbReference type="Pfam" id="PF16859">
    <property type="entry name" value="TetR_C_11"/>
    <property type="match status" value="1"/>
</dbReference>
<dbReference type="Gene3D" id="1.10.357.10">
    <property type="entry name" value="Tetracycline Repressor, domain 2"/>
    <property type="match status" value="1"/>
</dbReference>
<keyword evidence="7" id="KW-1185">Reference proteome</keyword>
<evidence type="ECO:0000256" key="4">
    <source>
        <dbReference type="PROSITE-ProRule" id="PRU00335"/>
    </source>
</evidence>
<dbReference type="Proteomes" id="UP000238356">
    <property type="component" value="Unassembled WGS sequence"/>
</dbReference>
<dbReference type="PANTHER" id="PTHR30055">
    <property type="entry name" value="HTH-TYPE TRANSCRIPTIONAL REGULATOR RUTR"/>
    <property type="match status" value="1"/>
</dbReference>
<keyword evidence="1" id="KW-0805">Transcription regulation</keyword>
<dbReference type="EMBL" id="PSZD01000004">
    <property type="protein sequence ID" value="PPJ30637.1"/>
    <property type="molecule type" value="Genomic_DNA"/>
</dbReference>
<dbReference type="SUPFAM" id="SSF48498">
    <property type="entry name" value="Tetracyclin repressor-like, C-terminal domain"/>
    <property type="match status" value="1"/>
</dbReference>
<dbReference type="Gene3D" id="1.10.10.60">
    <property type="entry name" value="Homeodomain-like"/>
    <property type="match status" value="1"/>
</dbReference>
<name>A0A2S6AAV2_9NOCA</name>
<dbReference type="Pfam" id="PF00440">
    <property type="entry name" value="TetR_N"/>
    <property type="match status" value="1"/>
</dbReference>
<dbReference type="InterPro" id="IPR036271">
    <property type="entry name" value="Tet_transcr_reg_TetR-rel_C_sf"/>
</dbReference>
<evidence type="ECO:0000256" key="1">
    <source>
        <dbReference type="ARBA" id="ARBA00023015"/>
    </source>
</evidence>
<reference evidence="6 7" key="1">
    <citation type="submission" date="2018-02" db="EMBL/GenBank/DDBJ databases">
        <title>8 Nocardia nova and 1 Nocardia cyriacigeorgica strain used for evolution to TMP-SMX.</title>
        <authorList>
            <person name="Mehta H."/>
            <person name="Weng J."/>
            <person name="Shamoo Y."/>
        </authorList>
    </citation>
    <scope>NUCLEOTIDE SEQUENCE [LARGE SCALE GENOMIC DNA]</scope>
    <source>
        <strain evidence="6 7">BAA2227</strain>
    </source>
</reference>
<protein>
    <submittedName>
        <fullName evidence="6">TetR family transcriptional regulator</fullName>
    </submittedName>
</protein>
<accession>A0A2S6AAV2</accession>
<dbReference type="SUPFAM" id="SSF46689">
    <property type="entry name" value="Homeodomain-like"/>
    <property type="match status" value="1"/>
</dbReference>
<dbReference type="AlphaFoldDB" id="A0A2S6AAV2"/>
<dbReference type="InterPro" id="IPR011075">
    <property type="entry name" value="TetR_C"/>
</dbReference>
<proteinExistence type="predicted"/>
<sequence length="207" mass="22609">MSSPRRPQDTAPARGRPRDPGIEARVFAAVQTVYWETGWSGFTIDAVAKTAGVGRAAIYRRWPTKIQLLIAALEKLSPLHDPIDTGTTRGDLKELTHQLLTGYQSQAGLIALRVALDARVFPELLEPLTRTISASRFAMTRDIVRRAIDRGDLPAATNITTLLEMLTGAALSHVLFSHKVIGPPGPDTAYIERLVNMVMTGATAERE</sequence>
<keyword evidence="2 4" id="KW-0238">DNA-binding</keyword>
<evidence type="ECO:0000259" key="5">
    <source>
        <dbReference type="PROSITE" id="PS50977"/>
    </source>
</evidence>
<feature type="DNA-binding region" description="H-T-H motif" evidence="4">
    <location>
        <begin position="43"/>
        <end position="62"/>
    </location>
</feature>
<gene>
    <name evidence="6" type="ORF">C5F51_09300</name>
</gene>
<dbReference type="PANTHER" id="PTHR30055:SF148">
    <property type="entry name" value="TETR-FAMILY TRANSCRIPTIONAL REGULATOR"/>
    <property type="match status" value="1"/>
</dbReference>
<feature type="domain" description="HTH tetR-type" evidence="5">
    <location>
        <begin position="20"/>
        <end position="80"/>
    </location>
</feature>
<evidence type="ECO:0000256" key="3">
    <source>
        <dbReference type="ARBA" id="ARBA00023163"/>
    </source>
</evidence>
<dbReference type="GO" id="GO:0000976">
    <property type="term" value="F:transcription cis-regulatory region binding"/>
    <property type="evidence" value="ECO:0007669"/>
    <property type="project" value="TreeGrafter"/>
</dbReference>
<evidence type="ECO:0000256" key="2">
    <source>
        <dbReference type="ARBA" id="ARBA00023125"/>
    </source>
</evidence>
<dbReference type="PROSITE" id="PS50977">
    <property type="entry name" value="HTH_TETR_2"/>
    <property type="match status" value="1"/>
</dbReference>
<dbReference type="InterPro" id="IPR009057">
    <property type="entry name" value="Homeodomain-like_sf"/>
</dbReference>
<dbReference type="InterPro" id="IPR050109">
    <property type="entry name" value="HTH-type_TetR-like_transc_reg"/>
</dbReference>
<comment type="caution">
    <text evidence="6">The sequence shown here is derived from an EMBL/GenBank/DDBJ whole genome shotgun (WGS) entry which is preliminary data.</text>
</comment>